<evidence type="ECO:0000256" key="1">
    <source>
        <dbReference type="SAM" id="MobiDB-lite"/>
    </source>
</evidence>
<feature type="transmembrane region" description="Helical" evidence="2">
    <location>
        <begin position="12"/>
        <end position="30"/>
    </location>
</feature>
<evidence type="ECO:0000313" key="4">
    <source>
        <dbReference type="Proteomes" id="UP000095492"/>
    </source>
</evidence>
<dbReference type="RefSeq" id="WP_022035988.1">
    <property type="nucleotide sequence ID" value="NZ_CP173382.1"/>
</dbReference>
<dbReference type="STRING" id="39490.ERS852448_01760"/>
<dbReference type="PANTHER" id="PTHR37804:SF1">
    <property type="entry name" value="CDAA REGULATORY PROTEIN CDAR"/>
    <property type="match status" value="1"/>
</dbReference>
<accession>A0A173U0W2</accession>
<dbReference type="OrthoDB" id="2111604at2"/>
<dbReference type="Gene3D" id="2.170.120.30">
    <property type="match status" value="2"/>
</dbReference>
<dbReference type="Gene3D" id="2.170.120.40">
    <property type="entry name" value="YbbR-like domain"/>
    <property type="match status" value="2"/>
</dbReference>
<feature type="compositionally biased region" description="Low complexity" evidence="1">
    <location>
        <begin position="412"/>
        <end position="431"/>
    </location>
</feature>
<keyword evidence="2" id="KW-0812">Transmembrane</keyword>
<dbReference type="Proteomes" id="UP000095492">
    <property type="component" value="Unassembled WGS sequence"/>
</dbReference>
<dbReference type="Pfam" id="PF07949">
    <property type="entry name" value="YbbR"/>
    <property type="match status" value="3"/>
</dbReference>
<evidence type="ECO:0000256" key="2">
    <source>
        <dbReference type="SAM" id="Phobius"/>
    </source>
</evidence>
<proteinExistence type="predicted"/>
<feature type="region of interest" description="Disordered" evidence="1">
    <location>
        <begin position="409"/>
        <end position="431"/>
    </location>
</feature>
<dbReference type="PANTHER" id="PTHR37804">
    <property type="entry name" value="CDAA REGULATORY PROTEIN CDAR"/>
    <property type="match status" value="1"/>
</dbReference>
<name>A0A173U0W2_EUBRA</name>
<reference evidence="3 4" key="1">
    <citation type="submission" date="2015-09" db="EMBL/GenBank/DDBJ databases">
        <authorList>
            <consortium name="Pathogen Informatics"/>
        </authorList>
    </citation>
    <scope>NUCLEOTIDE SEQUENCE [LARGE SCALE GENOMIC DNA]</scope>
    <source>
        <strain evidence="3 4">2789STDY5608891</strain>
    </source>
</reference>
<sequence length="431" mass="45754">MLRKLTKRITNNFGLKVLAVVFAIVIWLVVVNIEDPEKTKGFTIPVTIENSDYLTDMGKTYDILNNSDKISFTVTGKRSIIEELSDSDFTAVANMENVNDELTTVPVSVAASRYSGQIEINKRDATLKISVENLKTEKYAVKVVTKGTPAAYCYVETATADPKKVTITGPESVLSQIATVETIVDVSGVGEDMATNSKVVLLDEAGNEIPQDRLTLNRTSVAVDVKITMGKSVPLKFTTNGTPADGYRYEKAECSVSSVKLVGSSEALAGISELEISGSQMSIAGATSDVTAGVDLTKFLPDGVELASDQQKQINVTLVIEGKTAKAFAVPVKNITVKNLPSNLSMQFNADTVTVNILGFAEDFADINPESITGTIDASGFNTGVLAAEVKLDGNYSVSETIYTAVTVTEKSSSGNSGSDSNSEGANSSSQ</sequence>
<dbReference type="GeneID" id="97392655"/>
<keyword evidence="2" id="KW-0472">Membrane</keyword>
<dbReference type="InterPro" id="IPR053154">
    <property type="entry name" value="c-di-AMP_regulator"/>
</dbReference>
<evidence type="ECO:0000313" key="3">
    <source>
        <dbReference type="EMBL" id="CUN07755.1"/>
    </source>
</evidence>
<dbReference type="EMBL" id="CYYA01000011">
    <property type="protein sequence ID" value="CUN07755.1"/>
    <property type="molecule type" value="Genomic_DNA"/>
</dbReference>
<dbReference type="AlphaFoldDB" id="A0A173U0W2"/>
<dbReference type="InterPro" id="IPR012505">
    <property type="entry name" value="YbbR"/>
</dbReference>
<keyword evidence="2" id="KW-1133">Transmembrane helix</keyword>
<gene>
    <name evidence="3" type="ORF">ERS852448_01760</name>
</gene>
<organism evidence="3 4">
    <name type="scientific">Eubacterium ramulus</name>
    <dbReference type="NCBI Taxonomy" id="39490"/>
    <lineage>
        <taxon>Bacteria</taxon>
        <taxon>Bacillati</taxon>
        <taxon>Bacillota</taxon>
        <taxon>Clostridia</taxon>
        <taxon>Eubacteriales</taxon>
        <taxon>Eubacteriaceae</taxon>
        <taxon>Eubacterium</taxon>
    </lineage>
</organism>
<protein>
    <submittedName>
        <fullName evidence="3">Uncharacterized protein conserved in bacteria</fullName>
    </submittedName>
</protein>